<evidence type="ECO:0000313" key="1">
    <source>
        <dbReference type="EMBL" id="OCC16033.1"/>
    </source>
</evidence>
<name>A0A1B9F827_9BACT</name>
<comment type="caution">
    <text evidence="1">The sequence shown here is derived from an EMBL/GenBank/DDBJ whole genome shotgun (WGS) entry which is preliminary data.</text>
</comment>
<gene>
    <name evidence="1" type="ORF">DBT_0495</name>
</gene>
<keyword evidence="2" id="KW-1185">Reference proteome</keyword>
<dbReference type="STRING" id="1156395.DBT_0495"/>
<dbReference type="AlphaFoldDB" id="A0A1B9F827"/>
<dbReference type="RefSeq" id="WP_067616052.1">
    <property type="nucleotide sequence ID" value="NZ_MAGO01000002.1"/>
</dbReference>
<reference evidence="1 2" key="1">
    <citation type="submission" date="2016-06" db="EMBL/GenBank/DDBJ databases">
        <title>Respiratory ammonification of nitrate coupled to the oxidation of elemental sulfur in deep-sea autotrophic thermophilic bacteria.</title>
        <authorList>
            <person name="Slobodkina G.B."/>
            <person name="Mardanov A.V."/>
            <person name="Ravin N.V."/>
            <person name="Frolova A.A."/>
            <person name="Viryasiv M.B."/>
            <person name="Chernyh N.A."/>
            <person name="Bonch-Osmolovskaya E.A."/>
            <person name="Slobodkin A.I."/>
        </authorList>
    </citation>
    <scope>NUCLEOTIDE SEQUENCE [LARGE SCALE GENOMIC DNA]</scope>
    <source>
        <strain evidence="1 2">S69</strain>
    </source>
</reference>
<organism evidence="1 2">
    <name type="scientific">Dissulfuribacter thermophilus</name>
    <dbReference type="NCBI Taxonomy" id="1156395"/>
    <lineage>
        <taxon>Bacteria</taxon>
        <taxon>Pseudomonadati</taxon>
        <taxon>Thermodesulfobacteriota</taxon>
        <taxon>Dissulfuribacteria</taxon>
        <taxon>Dissulfuribacterales</taxon>
        <taxon>Dissulfuribacteraceae</taxon>
        <taxon>Dissulfuribacter</taxon>
    </lineage>
</organism>
<evidence type="ECO:0000313" key="2">
    <source>
        <dbReference type="Proteomes" id="UP000093080"/>
    </source>
</evidence>
<protein>
    <submittedName>
        <fullName evidence="1">Uncharacterized protein</fullName>
    </submittedName>
</protein>
<proteinExistence type="predicted"/>
<dbReference type="OrthoDB" id="5430543at2"/>
<sequence>MDRKNLRKNDSWILALDLLRQPIWPLIRLAHMLFLAGGYDAPKDLINDLPSPLDTGSLVYENPKERLYNYLDILEPLVLGKIPTQKILGNDSEELDPIETSLIFYHQKVLERELETINSLLCGPCNCHLCCIGPGAHDKNLFFEIPLRKDELSLFNVDVISTQASKSMSPYDDNSLLINGVPFFELGPIIIEWKRGHSLILSRESICPNLDASLGCKVYSKRPITCRRPQIFAYVIEENSKSGTFQFQGKLLAILDCPYVPELRQEIHQYASLNELDVILTKNRC</sequence>
<accession>A0A1B9F827</accession>
<dbReference type="EMBL" id="MAGO01000002">
    <property type="protein sequence ID" value="OCC16033.1"/>
    <property type="molecule type" value="Genomic_DNA"/>
</dbReference>
<dbReference type="Proteomes" id="UP000093080">
    <property type="component" value="Unassembled WGS sequence"/>
</dbReference>